<evidence type="ECO:0000256" key="9">
    <source>
        <dbReference type="HAMAP-Rule" id="MF_00834"/>
    </source>
</evidence>
<dbReference type="PIRSF" id="PIRSF000521">
    <property type="entry name" value="Transaminase_4ab_Lys_Orn"/>
    <property type="match status" value="1"/>
</dbReference>
<dbReference type="FunFam" id="3.40.640.10:FF:000004">
    <property type="entry name" value="Acetylornithine aminotransferase"/>
    <property type="match status" value="1"/>
</dbReference>
<dbReference type="GO" id="GO:0030170">
    <property type="term" value="F:pyridoxal phosphate binding"/>
    <property type="evidence" value="ECO:0007669"/>
    <property type="project" value="UniProtKB-UniRule"/>
</dbReference>
<evidence type="ECO:0000256" key="2">
    <source>
        <dbReference type="ARBA" id="ARBA00005063"/>
    </source>
</evidence>
<dbReference type="InterPro" id="IPR015422">
    <property type="entry name" value="PyrdxlP-dep_Trfase_small"/>
</dbReference>
<keyword evidence="11" id="KW-1185">Reference proteome</keyword>
<keyword evidence="5 9" id="KW-0949">S-adenosyl-L-methionine</keyword>
<comment type="caution">
    <text evidence="10">The sequence shown here is derived from an EMBL/GenBank/DDBJ whole genome shotgun (WGS) entry which is preliminary data.</text>
</comment>
<dbReference type="Proteomes" id="UP000552700">
    <property type="component" value="Unassembled WGS sequence"/>
</dbReference>
<dbReference type="EC" id="2.6.1.62" evidence="9"/>
<feature type="binding site" evidence="9">
    <location>
        <position position="144"/>
    </location>
    <ligand>
        <name>substrate</name>
    </ligand>
</feature>
<evidence type="ECO:0000256" key="8">
    <source>
        <dbReference type="ARBA" id="ARBA00048449"/>
    </source>
</evidence>
<dbReference type="InterPro" id="IPR005814">
    <property type="entry name" value="Aminotrans_3"/>
</dbReference>
<sequence>MTAGSPVWHPFTQHGLREPIPLIARGEGAVLHRADGGTLIDAISSWWVITHGHCEPRIAAAIAEQAGQLDQMIFAGYTHEPAERLARSLVRLVGERLTDGAPLSRVFYSDSGSTAVEVALKMALGYWHNRGEARHRILALEHSYHGDTIGTMSVGERGVFNRAYAPLLFDVEVIPFPHGDAIQPTLDALEAACRAPDVPAALIVEPLVLGAGGMLFYPALLLRRMAEICAHYGVLLIVDEVMTGWGRTGTLLACEQAGVTPDILCMAKGLTGGAVALAATLAREAIFEAHLSTDRAKMFFHSSSFTANPIACAAANANIAIWDSEDVISRIGAVGAAMDEGLARLSDRSVLENPRRIGAIAAVDLRAAANGYLSEVAPLLRAFFLDRGLLLRPLGNTIYVMPPYCTTRAQMGRIFDAIGDAADRFG</sequence>
<keyword evidence="4 9" id="KW-0808">Transferase</keyword>
<feature type="binding site" evidence="9">
    <location>
        <position position="392"/>
    </location>
    <ligand>
        <name>substrate</name>
    </ligand>
</feature>
<dbReference type="Gene3D" id="3.90.1150.10">
    <property type="entry name" value="Aspartate Aminotransferase, domain 1"/>
    <property type="match status" value="1"/>
</dbReference>
<comment type="similarity">
    <text evidence="9">Belongs to the class-III pyridoxal-phosphate-dependent aminotransferase family. BioA subfamily.</text>
</comment>
<evidence type="ECO:0000256" key="6">
    <source>
        <dbReference type="ARBA" id="ARBA00022756"/>
    </source>
</evidence>
<comment type="subunit">
    <text evidence="9">Homodimer.</text>
</comment>
<dbReference type="EMBL" id="JACIJP010000003">
    <property type="protein sequence ID" value="MBB6124455.1"/>
    <property type="molecule type" value="Genomic_DNA"/>
</dbReference>
<comment type="pathway">
    <text evidence="2 9">Cofactor biosynthesis; biotin biosynthesis; 7,8-diaminononanoate from 8-amino-7-oxononanoate (SAM route): step 1/1.</text>
</comment>
<feature type="binding site" evidence="9">
    <location>
        <begin position="303"/>
        <end position="304"/>
    </location>
    <ligand>
        <name>pyridoxal 5'-phosphate</name>
        <dbReference type="ChEBI" id="CHEBI:597326"/>
    </ligand>
</feature>
<dbReference type="Gene3D" id="3.40.640.10">
    <property type="entry name" value="Type I PLP-dependent aspartate aminotransferase-like (Major domain)"/>
    <property type="match status" value="1"/>
</dbReference>
<comment type="cofactor">
    <cofactor evidence="1 9">
        <name>pyridoxal 5'-phosphate</name>
        <dbReference type="ChEBI" id="CHEBI:597326"/>
    </cofactor>
</comment>
<feature type="binding site" evidence="9">
    <location>
        <begin position="112"/>
        <end position="113"/>
    </location>
    <ligand>
        <name>pyridoxal 5'-phosphate</name>
        <dbReference type="ChEBI" id="CHEBI:597326"/>
    </ligand>
</feature>
<dbReference type="InterPro" id="IPR015421">
    <property type="entry name" value="PyrdxlP-dep_Trfase_major"/>
</dbReference>
<feature type="site" description="Participates in the substrate recognition with KAPA and in a stacking interaction with the adenine ring of SAM" evidence="9">
    <location>
        <position position="11"/>
    </location>
</feature>
<evidence type="ECO:0000256" key="4">
    <source>
        <dbReference type="ARBA" id="ARBA00022679"/>
    </source>
</evidence>
<accession>A0A841J7F0</accession>
<evidence type="ECO:0000313" key="11">
    <source>
        <dbReference type="Proteomes" id="UP000552700"/>
    </source>
</evidence>
<evidence type="ECO:0000313" key="10">
    <source>
        <dbReference type="EMBL" id="MBB6124455.1"/>
    </source>
</evidence>
<dbReference type="InterPro" id="IPR015424">
    <property type="entry name" value="PyrdxlP-dep_Trfase"/>
</dbReference>
<feature type="binding site" evidence="9">
    <location>
        <position position="239"/>
    </location>
    <ligand>
        <name>pyridoxal 5'-phosphate</name>
        <dbReference type="ChEBI" id="CHEBI:597326"/>
    </ligand>
</feature>
<dbReference type="NCBIfam" id="NF004624">
    <property type="entry name" value="PRK05964.1"/>
    <property type="match status" value="1"/>
</dbReference>
<dbReference type="GO" id="GO:0009102">
    <property type="term" value="P:biotin biosynthetic process"/>
    <property type="evidence" value="ECO:0007669"/>
    <property type="project" value="UniProtKB-UniRule"/>
</dbReference>
<name>A0A841J7F0_9SPHN</name>
<feature type="binding site" evidence="9">
    <location>
        <position position="268"/>
    </location>
    <ligand>
        <name>substrate</name>
    </ligand>
</feature>
<evidence type="ECO:0000256" key="3">
    <source>
        <dbReference type="ARBA" id="ARBA00022576"/>
    </source>
</evidence>
<dbReference type="NCBIfam" id="TIGR00508">
    <property type="entry name" value="bioA"/>
    <property type="match status" value="1"/>
</dbReference>
<proteinExistence type="inferred from homology"/>
<dbReference type="CDD" id="cd00610">
    <property type="entry name" value="OAT_like"/>
    <property type="match status" value="1"/>
</dbReference>
<dbReference type="HAMAP" id="MF_00834">
    <property type="entry name" value="BioA"/>
    <property type="match status" value="1"/>
</dbReference>
<keyword evidence="9" id="KW-0963">Cytoplasm</keyword>
<dbReference type="SUPFAM" id="SSF53383">
    <property type="entry name" value="PLP-dependent transferases"/>
    <property type="match status" value="1"/>
</dbReference>
<dbReference type="RefSeq" id="WP_184080556.1">
    <property type="nucleotide sequence ID" value="NZ_JACIJP010000003.1"/>
</dbReference>
<gene>
    <name evidence="9" type="primary">bioA</name>
    <name evidence="10" type="ORF">FHS92_002200</name>
</gene>
<feature type="binding site" evidence="9">
    <location>
        <position position="46"/>
    </location>
    <ligand>
        <name>substrate</name>
    </ligand>
</feature>
<feature type="modified residue" description="N6-(pyridoxal phosphate)lysine" evidence="9">
    <location>
        <position position="268"/>
    </location>
</feature>
<protein>
    <recommendedName>
        <fullName evidence="9">Adenosylmethionine-8-amino-7-oxononanoate aminotransferase</fullName>
        <ecNumber evidence="9">2.6.1.62</ecNumber>
    </recommendedName>
    <alternativeName>
        <fullName evidence="9">7,8-diamino-pelargonic acid aminotransferase</fullName>
        <shortName evidence="9">DAPA AT</shortName>
        <shortName evidence="9">DAPA aminotransferase</shortName>
    </alternativeName>
    <alternativeName>
        <fullName evidence="9">7,8-diaminononanoate synthase</fullName>
        <shortName evidence="9">DANS</shortName>
    </alternativeName>
    <alternativeName>
        <fullName evidence="9">Diaminopelargonic acid synthase</fullName>
    </alternativeName>
</protein>
<dbReference type="Pfam" id="PF00202">
    <property type="entry name" value="Aminotran_3"/>
    <property type="match status" value="1"/>
</dbReference>
<dbReference type="InterPro" id="IPR005815">
    <property type="entry name" value="BioA"/>
</dbReference>
<comment type="catalytic activity">
    <reaction evidence="8 9">
        <text>(8S)-8-amino-7-oxononanoate + S-adenosyl-L-methionine = S-adenosyl-4-methylsulfanyl-2-oxobutanoate + (7R,8S)-7,8-diammoniononanoate</text>
        <dbReference type="Rhea" id="RHEA:16861"/>
        <dbReference type="ChEBI" id="CHEBI:16490"/>
        <dbReference type="ChEBI" id="CHEBI:59789"/>
        <dbReference type="ChEBI" id="CHEBI:149468"/>
        <dbReference type="ChEBI" id="CHEBI:149469"/>
        <dbReference type="EC" id="2.6.1.62"/>
    </reaction>
</comment>
<evidence type="ECO:0000256" key="1">
    <source>
        <dbReference type="ARBA" id="ARBA00001933"/>
    </source>
</evidence>
<dbReference type="UniPathway" id="UPA00078">
    <property type="reaction ID" value="UER00160"/>
</dbReference>
<keyword evidence="6 9" id="KW-0093">Biotin biosynthesis</keyword>
<dbReference type="GO" id="GO:0005737">
    <property type="term" value="C:cytoplasm"/>
    <property type="evidence" value="ECO:0007669"/>
    <property type="project" value="UniProtKB-SubCell"/>
</dbReference>
<organism evidence="10 11">
    <name type="scientific">Sphingobium subterraneum</name>
    <dbReference type="NCBI Taxonomy" id="627688"/>
    <lineage>
        <taxon>Bacteria</taxon>
        <taxon>Pseudomonadati</taxon>
        <taxon>Pseudomonadota</taxon>
        <taxon>Alphaproteobacteria</taxon>
        <taxon>Sphingomonadales</taxon>
        <taxon>Sphingomonadaceae</taxon>
        <taxon>Sphingobium</taxon>
    </lineage>
</organism>
<dbReference type="PANTHER" id="PTHR42684">
    <property type="entry name" value="ADENOSYLMETHIONINE-8-AMINO-7-OXONONANOATE AMINOTRANSFERASE"/>
    <property type="match status" value="1"/>
</dbReference>
<comment type="function">
    <text evidence="9">Catalyzes the transfer of the alpha-amino group from S-adenosyl-L-methionine (SAM) to 7-keto-8-aminopelargonic acid (KAPA) to form 7,8-diaminopelargonic acid (DAPA). It is the only aminotransferase known to utilize SAM as an amino donor.</text>
</comment>
<evidence type="ECO:0000256" key="5">
    <source>
        <dbReference type="ARBA" id="ARBA00022691"/>
    </source>
</evidence>
<keyword evidence="7 9" id="KW-0663">Pyridoxal phosphate</keyword>
<dbReference type="AlphaFoldDB" id="A0A841J7F0"/>
<reference evidence="10 11" key="1">
    <citation type="submission" date="2020-08" db="EMBL/GenBank/DDBJ databases">
        <title>Genomic Encyclopedia of Type Strains, Phase IV (KMG-IV): sequencing the most valuable type-strain genomes for metagenomic binning, comparative biology and taxonomic classification.</title>
        <authorList>
            <person name="Goeker M."/>
        </authorList>
    </citation>
    <scope>NUCLEOTIDE SEQUENCE [LARGE SCALE GENOMIC DNA]</scope>
    <source>
        <strain evidence="10 11">DSM 102255</strain>
    </source>
</reference>
<comment type="subcellular location">
    <subcellularLocation>
        <location evidence="9">Cytoplasm</location>
    </subcellularLocation>
</comment>
<dbReference type="PANTHER" id="PTHR42684:SF3">
    <property type="entry name" value="ADENOSYLMETHIONINE-8-AMINO-7-OXONONANOATE AMINOTRANSFERASE"/>
    <property type="match status" value="1"/>
</dbReference>
<keyword evidence="3 9" id="KW-0032">Aminotransferase</keyword>
<feature type="binding site" evidence="9">
    <location>
        <position position="302"/>
    </location>
    <ligand>
        <name>substrate</name>
    </ligand>
</feature>
<dbReference type="GO" id="GO:0004015">
    <property type="term" value="F:adenosylmethionine-8-amino-7-oxononanoate transaminase activity"/>
    <property type="evidence" value="ECO:0007669"/>
    <property type="project" value="UniProtKB-UniRule"/>
</dbReference>
<evidence type="ECO:0000256" key="7">
    <source>
        <dbReference type="ARBA" id="ARBA00022898"/>
    </source>
</evidence>